<organism evidence="4 5">
    <name type="scientific">Biformimicrobium ophioploci</name>
    <dbReference type="NCBI Taxonomy" id="3036711"/>
    <lineage>
        <taxon>Bacteria</taxon>
        <taxon>Pseudomonadati</taxon>
        <taxon>Pseudomonadota</taxon>
        <taxon>Gammaproteobacteria</taxon>
        <taxon>Cellvibrionales</taxon>
        <taxon>Microbulbiferaceae</taxon>
        <taxon>Biformimicrobium</taxon>
    </lineage>
</organism>
<proteinExistence type="inferred from homology"/>
<dbReference type="Pfam" id="PF00106">
    <property type="entry name" value="adh_short"/>
    <property type="match status" value="1"/>
</dbReference>
<accession>A0ABQ6M294</accession>
<keyword evidence="5" id="KW-1185">Reference proteome</keyword>
<dbReference type="SMART" id="SM00822">
    <property type="entry name" value="PKS_KR"/>
    <property type="match status" value="1"/>
</dbReference>
<dbReference type="CDD" id="cd05233">
    <property type="entry name" value="SDR_c"/>
    <property type="match status" value="1"/>
</dbReference>
<comment type="caution">
    <text evidence="4">The sequence shown here is derived from an EMBL/GenBank/DDBJ whole genome shotgun (WGS) entry which is preliminary data.</text>
</comment>
<dbReference type="PRINTS" id="PR00080">
    <property type="entry name" value="SDRFAMILY"/>
</dbReference>
<feature type="domain" description="Ketoreductase" evidence="3">
    <location>
        <begin position="19"/>
        <end position="159"/>
    </location>
</feature>
<comment type="similarity">
    <text evidence="1 2">Belongs to the short-chain dehydrogenases/reductases (SDR) family.</text>
</comment>
<dbReference type="PANTHER" id="PTHR42760:SF135">
    <property type="entry name" value="BLL7886 PROTEIN"/>
    <property type="match status" value="1"/>
</dbReference>
<evidence type="ECO:0000256" key="2">
    <source>
        <dbReference type="RuleBase" id="RU000363"/>
    </source>
</evidence>
<evidence type="ECO:0000313" key="5">
    <source>
        <dbReference type="Proteomes" id="UP001224392"/>
    </source>
</evidence>
<dbReference type="PROSITE" id="PS00061">
    <property type="entry name" value="ADH_SHORT"/>
    <property type="match status" value="1"/>
</dbReference>
<dbReference type="InterPro" id="IPR057326">
    <property type="entry name" value="KR_dom"/>
</dbReference>
<protein>
    <submittedName>
        <fullName evidence="4">SDR family oxidoreductase</fullName>
    </submittedName>
</protein>
<evidence type="ECO:0000313" key="4">
    <source>
        <dbReference type="EMBL" id="GMG88387.1"/>
    </source>
</evidence>
<dbReference type="InterPro" id="IPR020904">
    <property type="entry name" value="Sc_DH/Rdtase_CS"/>
</dbReference>
<dbReference type="Proteomes" id="UP001224392">
    <property type="component" value="Unassembled WGS sequence"/>
</dbReference>
<evidence type="ECO:0000256" key="1">
    <source>
        <dbReference type="ARBA" id="ARBA00006484"/>
    </source>
</evidence>
<name>A0ABQ6M294_9GAMM</name>
<reference evidence="4 5" key="1">
    <citation type="submission" date="2023-04" db="EMBL/GenBank/DDBJ databases">
        <title>Marinobulbifer ophiurae gen. nov., sp. Nov., isolate from tissue of brittle star Ophioplocus japonicus.</title>
        <authorList>
            <person name="Kawano K."/>
            <person name="Sawayama S."/>
            <person name="Nakagawa S."/>
        </authorList>
    </citation>
    <scope>NUCLEOTIDE SEQUENCE [LARGE SCALE GENOMIC DNA]</scope>
    <source>
        <strain evidence="4 5">NKW57</strain>
    </source>
</reference>
<sequence>MSQENMMNNVLKPFSLEGKVALVTGASSGFGLHFAHVLAQAGAKVVLAARRTEKLLAACDDIITNGGQAHAVTMDVTDSGSIRAAFDEAEAYFGPINVVINNAGITIPKLLLDLSDDDWDNVIDTNLNGVAYVTREAGARMVKAGIQGSIVNISSITAERLQKCLTSYSAAKAAVVQFTKAAALEFARHNIRVNALCPGYFNTPLNSEWFKTEDGQALIKRVPTRRIGELHELNGPLLLLASDAGSLMTGSAVTVDGGHVLSEL</sequence>
<dbReference type="InterPro" id="IPR002347">
    <property type="entry name" value="SDR_fam"/>
</dbReference>
<dbReference type="PANTHER" id="PTHR42760">
    <property type="entry name" value="SHORT-CHAIN DEHYDROGENASES/REDUCTASES FAMILY MEMBER"/>
    <property type="match status" value="1"/>
</dbReference>
<evidence type="ECO:0000259" key="3">
    <source>
        <dbReference type="SMART" id="SM00822"/>
    </source>
</evidence>
<dbReference type="RefSeq" id="WP_285765000.1">
    <property type="nucleotide sequence ID" value="NZ_BSYJ01000006.1"/>
</dbReference>
<dbReference type="SUPFAM" id="SSF51735">
    <property type="entry name" value="NAD(P)-binding Rossmann-fold domains"/>
    <property type="match status" value="1"/>
</dbReference>
<gene>
    <name evidence="4" type="ORF">MNKW57_27080</name>
</gene>
<dbReference type="PRINTS" id="PR00081">
    <property type="entry name" value="GDHRDH"/>
</dbReference>
<dbReference type="InterPro" id="IPR036291">
    <property type="entry name" value="NAD(P)-bd_dom_sf"/>
</dbReference>
<dbReference type="EMBL" id="BSYJ01000006">
    <property type="protein sequence ID" value="GMG88387.1"/>
    <property type="molecule type" value="Genomic_DNA"/>
</dbReference>
<dbReference type="Gene3D" id="3.40.50.720">
    <property type="entry name" value="NAD(P)-binding Rossmann-like Domain"/>
    <property type="match status" value="1"/>
</dbReference>